<gene>
    <name evidence="1" type="ORF">OP10G_4190</name>
</gene>
<dbReference type="AlphaFoldDB" id="A0A068NVP4"/>
<protein>
    <recommendedName>
        <fullName evidence="3">DUF2993 domain-containing protein</fullName>
    </recommendedName>
</protein>
<dbReference type="OrthoDB" id="9866387at2"/>
<dbReference type="RefSeq" id="WP_025228547.1">
    <property type="nucleotide sequence ID" value="NZ_CP007139.1"/>
</dbReference>
<proteinExistence type="predicted"/>
<dbReference type="InterPro" id="IPR021373">
    <property type="entry name" value="DUF2993"/>
</dbReference>
<dbReference type="STRING" id="661478.OP10G_4190"/>
<accession>A0A068NVP4</accession>
<keyword evidence="2" id="KW-1185">Reference proteome</keyword>
<dbReference type="Pfam" id="PF11209">
    <property type="entry name" value="LmeA"/>
    <property type="match status" value="1"/>
</dbReference>
<dbReference type="KEGG" id="fgi:OP10G_4190"/>
<evidence type="ECO:0000313" key="1">
    <source>
        <dbReference type="EMBL" id="AIE87558.1"/>
    </source>
</evidence>
<sequence length="176" mass="19004">MPHEEKVDVGEFTVHLRDVLLPMGLRVDDVRFGGKGLHIERSPLVISAPEPGQLEAFVGEASLAEFLNAKAPAGLRKFQVRAKDGKLFVDAVKTVLVDLKASAVCTLRIEDGRKLMVDIESVDVAGAGIKTLLQNQLDKVNPIFDIAEFPVDASLDSVRVEDGGVLLFGHVRPPAS</sequence>
<evidence type="ECO:0008006" key="3">
    <source>
        <dbReference type="Google" id="ProtNLM"/>
    </source>
</evidence>
<dbReference type="EMBL" id="CP007139">
    <property type="protein sequence ID" value="AIE87558.1"/>
    <property type="molecule type" value="Genomic_DNA"/>
</dbReference>
<evidence type="ECO:0000313" key="2">
    <source>
        <dbReference type="Proteomes" id="UP000027982"/>
    </source>
</evidence>
<organism evidence="1 2">
    <name type="scientific">Fimbriimonas ginsengisoli Gsoil 348</name>
    <dbReference type="NCBI Taxonomy" id="661478"/>
    <lineage>
        <taxon>Bacteria</taxon>
        <taxon>Bacillati</taxon>
        <taxon>Armatimonadota</taxon>
        <taxon>Fimbriimonadia</taxon>
        <taxon>Fimbriimonadales</taxon>
        <taxon>Fimbriimonadaceae</taxon>
        <taxon>Fimbriimonas</taxon>
    </lineage>
</organism>
<name>A0A068NVP4_FIMGI</name>
<dbReference type="Proteomes" id="UP000027982">
    <property type="component" value="Chromosome"/>
</dbReference>
<dbReference type="HOGENOM" id="CLU_1522985_0_0_0"/>
<reference evidence="1 2" key="1">
    <citation type="journal article" date="2014" name="PLoS ONE">
        <title>The first complete genome sequence of the class fimbriimonadia in the phylum armatimonadetes.</title>
        <authorList>
            <person name="Hu Z.Y."/>
            <person name="Wang Y.Z."/>
            <person name="Im W.T."/>
            <person name="Wang S.Y."/>
            <person name="Zhao G.P."/>
            <person name="Zheng H.J."/>
            <person name="Quan Z.X."/>
        </authorList>
    </citation>
    <scope>NUCLEOTIDE SEQUENCE [LARGE SCALE GENOMIC DNA]</scope>
    <source>
        <strain evidence="1">Gsoil 348</strain>
    </source>
</reference>